<sequence>MPSYSNLSSPTGPPFSLLSTIKEVFHRVVRILSQFRPCSVANSLILPITRSSSLPTSSAITRMRFYTASYQWRCQALDCIPLYINYSEIEMHSYQPRPPVSLGKTILSLSFQIVVALAPSSSMGQAHHLLPIDFVKISMIMAFAASFSGIFLRSSYPKMANIIENIGSLIAAVGFFIMTSIFLPGNFSWVNWLACAFSLLAFFSSLAGPKPG</sequence>
<accession>A0A6J1B1Z4</accession>
<evidence type="ECO:0000256" key="1">
    <source>
        <dbReference type="SAM" id="Phobius"/>
    </source>
</evidence>
<feature type="transmembrane region" description="Helical" evidence="1">
    <location>
        <begin position="189"/>
        <end position="208"/>
    </location>
</feature>
<dbReference type="RefSeq" id="XP_021293273.1">
    <property type="nucleotide sequence ID" value="XM_021437598.1"/>
</dbReference>
<dbReference type="OrthoDB" id="958739at2759"/>
<name>A0A6J1B1Z4_9ROSI</name>
<evidence type="ECO:0000313" key="3">
    <source>
        <dbReference type="RefSeq" id="XP_021293273.1"/>
    </source>
</evidence>
<reference evidence="3" key="1">
    <citation type="submission" date="2025-08" db="UniProtKB">
        <authorList>
            <consortium name="RefSeq"/>
        </authorList>
    </citation>
    <scope>IDENTIFICATION</scope>
    <source>
        <tissue evidence="3">Leaf</tissue>
    </source>
</reference>
<dbReference type="AlphaFoldDB" id="A0A6J1B1Z4"/>
<gene>
    <name evidence="3" type="primary">LOC110423379</name>
</gene>
<organism evidence="2 3">
    <name type="scientific">Herrania umbratica</name>
    <dbReference type="NCBI Taxonomy" id="108875"/>
    <lineage>
        <taxon>Eukaryota</taxon>
        <taxon>Viridiplantae</taxon>
        <taxon>Streptophyta</taxon>
        <taxon>Embryophyta</taxon>
        <taxon>Tracheophyta</taxon>
        <taxon>Spermatophyta</taxon>
        <taxon>Magnoliopsida</taxon>
        <taxon>eudicotyledons</taxon>
        <taxon>Gunneridae</taxon>
        <taxon>Pentapetalae</taxon>
        <taxon>rosids</taxon>
        <taxon>malvids</taxon>
        <taxon>Malvales</taxon>
        <taxon>Malvaceae</taxon>
        <taxon>Byttnerioideae</taxon>
        <taxon>Herrania</taxon>
    </lineage>
</organism>
<keyword evidence="1" id="KW-0472">Membrane</keyword>
<keyword evidence="2" id="KW-1185">Reference proteome</keyword>
<dbReference type="Proteomes" id="UP000504621">
    <property type="component" value="Unplaced"/>
</dbReference>
<evidence type="ECO:0000313" key="2">
    <source>
        <dbReference type="Proteomes" id="UP000504621"/>
    </source>
</evidence>
<keyword evidence="1" id="KW-1133">Transmembrane helix</keyword>
<dbReference type="GeneID" id="110423379"/>
<feature type="transmembrane region" description="Helical" evidence="1">
    <location>
        <begin position="166"/>
        <end position="183"/>
    </location>
</feature>
<feature type="transmembrane region" description="Helical" evidence="1">
    <location>
        <begin position="134"/>
        <end position="154"/>
    </location>
</feature>
<protein>
    <submittedName>
        <fullName evidence="3">Uncharacterized protein LOC110423379 isoform X1</fullName>
    </submittedName>
</protein>
<proteinExistence type="predicted"/>
<keyword evidence="1" id="KW-0812">Transmembrane</keyword>